<keyword evidence="2" id="KW-1185">Reference proteome</keyword>
<dbReference type="Proteomes" id="UP001196661">
    <property type="component" value="Unassembled WGS sequence"/>
</dbReference>
<comment type="caution">
    <text evidence="1">The sequence shown here is derived from an EMBL/GenBank/DDBJ whole genome shotgun (WGS) entry which is preliminary data.</text>
</comment>
<protein>
    <submittedName>
        <fullName evidence="1">Uncharacterized protein</fullName>
    </submittedName>
</protein>
<name>A0ABS5Y4J4_9CYAN</name>
<organism evidence="1 2">
    <name type="scientific">Leptothoe kymatousa TAU-MAC 1615</name>
    <dbReference type="NCBI Taxonomy" id="2364775"/>
    <lineage>
        <taxon>Bacteria</taxon>
        <taxon>Bacillati</taxon>
        <taxon>Cyanobacteriota</taxon>
        <taxon>Cyanophyceae</taxon>
        <taxon>Nodosilineales</taxon>
        <taxon>Cymatolegaceae</taxon>
        <taxon>Leptothoe</taxon>
        <taxon>Leptothoe kymatousa</taxon>
    </lineage>
</organism>
<dbReference type="EMBL" id="JADOER010000009">
    <property type="protein sequence ID" value="MBT9312541.1"/>
    <property type="molecule type" value="Genomic_DNA"/>
</dbReference>
<sequence length="85" mass="9046">MTVPKALTKPNPRNRVRRCCECGEGKEQGKPDWVRGTGSSAAGGCGGYAGEGEAGWLAVITWPWTAAERVRHGVYGRQGVSLGCR</sequence>
<accession>A0ABS5Y4J4</accession>
<evidence type="ECO:0000313" key="2">
    <source>
        <dbReference type="Proteomes" id="UP001196661"/>
    </source>
</evidence>
<dbReference type="RefSeq" id="WP_215618441.1">
    <property type="nucleotide sequence ID" value="NZ_JADOER010000009.1"/>
</dbReference>
<evidence type="ECO:0000313" key="1">
    <source>
        <dbReference type="EMBL" id="MBT9312541.1"/>
    </source>
</evidence>
<proteinExistence type="predicted"/>
<gene>
    <name evidence="1" type="ORF">IXB28_10015</name>
</gene>
<reference evidence="1 2" key="1">
    <citation type="journal article" date="2021" name="Mar. Drugs">
        <title>Genome Reduction and Secondary Metabolism of the Marine Sponge-Associated Cyanobacterium Leptothoe.</title>
        <authorList>
            <person name="Konstantinou D."/>
            <person name="Popin R.V."/>
            <person name="Fewer D.P."/>
            <person name="Sivonen K."/>
            <person name="Gkelis S."/>
        </authorList>
    </citation>
    <scope>NUCLEOTIDE SEQUENCE [LARGE SCALE GENOMIC DNA]</scope>
    <source>
        <strain evidence="1 2">TAU-MAC 1615</strain>
    </source>
</reference>